<keyword evidence="10" id="KW-1185">Reference proteome</keyword>
<evidence type="ECO:0000256" key="2">
    <source>
        <dbReference type="ARBA" id="ARBA00009773"/>
    </source>
</evidence>
<dbReference type="AlphaFoldDB" id="A0A4P9C7T2"/>
<dbReference type="Pfam" id="PF01594">
    <property type="entry name" value="AI-2E_transport"/>
    <property type="match status" value="1"/>
</dbReference>
<dbReference type="PANTHER" id="PTHR21716:SF53">
    <property type="entry name" value="PERMEASE PERM-RELATED"/>
    <property type="match status" value="1"/>
</dbReference>
<keyword evidence="7 8" id="KW-0472">Membrane</keyword>
<feature type="transmembrane region" description="Helical" evidence="8">
    <location>
        <begin position="308"/>
        <end position="327"/>
    </location>
</feature>
<dbReference type="InterPro" id="IPR002549">
    <property type="entry name" value="AI-2E-like"/>
</dbReference>
<keyword evidence="5 8" id="KW-0812">Transmembrane</keyword>
<evidence type="ECO:0000256" key="5">
    <source>
        <dbReference type="ARBA" id="ARBA00022692"/>
    </source>
</evidence>
<feature type="transmembrane region" description="Helical" evidence="8">
    <location>
        <begin position="83"/>
        <end position="105"/>
    </location>
</feature>
<sequence length="395" mass="43211">MEMNQKTKRTLIGLIILALILWAGLKNIDAVWGAFLGLLGLVSPFIIGAGIAFVLNIPMSLMERRLFTKKRLKGKRVQKLRRPLSILMAFLILLGIVALVIFLVLPELVNAVLLFAKSFPSVLASFQSWAVRILGEHSEISAFIQKLDTGGLESLNWDMLSKNLFSFFRGGAAGFLNTTLNVAASVAGGVFHTVIGLVVAVYLLFQKERLGLQTRKLLYAYLPERRVDRILEIASLTQKTFSHFVSGQCIEALILTVIYTIVLSLLQMPYALTIAVLIGLFSLIPVFGAIVACCLGAFLILTLSPVKALIFVIACFIVQHVEGNLIYPHVVGSSIGLSPLWILAAVTIGGGAFGILGIIVMIPLFSVLYTLTGQTVNHRLSQRDIAPRKLLKKEE</sequence>
<feature type="transmembrane region" description="Helical" evidence="8">
    <location>
        <begin position="182"/>
        <end position="205"/>
    </location>
</feature>
<dbReference type="EMBL" id="CP029487">
    <property type="protein sequence ID" value="QCT71454.1"/>
    <property type="molecule type" value="Genomic_DNA"/>
</dbReference>
<comment type="similarity">
    <text evidence="2">Belongs to the autoinducer-2 exporter (AI-2E) (TC 2.A.86) family.</text>
</comment>
<evidence type="ECO:0000256" key="6">
    <source>
        <dbReference type="ARBA" id="ARBA00022989"/>
    </source>
</evidence>
<evidence type="ECO:0000313" key="10">
    <source>
        <dbReference type="Proteomes" id="UP000218387"/>
    </source>
</evidence>
<evidence type="ECO:0000256" key="8">
    <source>
        <dbReference type="SAM" id="Phobius"/>
    </source>
</evidence>
<evidence type="ECO:0000256" key="7">
    <source>
        <dbReference type="ARBA" id="ARBA00023136"/>
    </source>
</evidence>
<dbReference type="RefSeq" id="WP_096920235.1">
    <property type="nucleotide sequence ID" value="NZ_CP029487.1"/>
</dbReference>
<name>A0A4P9C7T2_EUBML</name>
<dbReference type="Proteomes" id="UP000218387">
    <property type="component" value="Chromosome"/>
</dbReference>
<evidence type="ECO:0000313" key="9">
    <source>
        <dbReference type="EMBL" id="QCT71454.1"/>
    </source>
</evidence>
<evidence type="ECO:0000256" key="3">
    <source>
        <dbReference type="ARBA" id="ARBA00022448"/>
    </source>
</evidence>
<dbReference type="PANTHER" id="PTHR21716">
    <property type="entry name" value="TRANSMEMBRANE PROTEIN"/>
    <property type="match status" value="1"/>
</dbReference>
<feature type="transmembrane region" description="Helical" evidence="8">
    <location>
        <begin position="274"/>
        <end position="301"/>
    </location>
</feature>
<evidence type="ECO:0000256" key="4">
    <source>
        <dbReference type="ARBA" id="ARBA00022475"/>
    </source>
</evidence>
<comment type="subcellular location">
    <subcellularLocation>
        <location evidence="1">Cell membrane</location>
        <topology evidence="1">Multi-pass membrane protein</topology>
    </subcellularLocation>
</comment>
<gene>
    <name evidence="9" type="ORF">CPZ25_008965</name>
</gene>
<feature type="transmembrane region" description="Helical" evidence="8">
    <location>
        <begin position="36"/>
        <end position="62"/>
    </location>
</feature>
<dbReference type="KEGG" id="emt:CPZ25_008965"/>
<dbReference type="GO" id="GO:0055085">
    <property type="term" value="P:transmembrane transport"/>
    <property type="evidence" value="ECO:0007669"/>
    <property type="project" value="TreeGrafter"/>
</dbReference>
<reference evidence="9 10" key="1">
    <citation type="submission" date="2018-05" db="EMBL/GenBank/DDBJ databases">
        <title>Genome comparison of Eubacterium sp.</title>
        <authorList>
            <person name="Feng Y."/>
            <person name="Sanchez-Andrea I."/>
            <person name="Stams A.J.M."/>
            <person name="De Vos W.M."/>
        </authorList>
    </citation>
    <scope>NUCLEOTIDE SEQUENCE [LARGE SCALE GENOMIC DNA]</scope>
    <source>
        <strain evidence="9 10">YI</strain>
    </source>
</reference>
<evidence type="ECO:0000256" key="1">
    <source>
        <dbReference type="ARBA" id="ARBA00004651"/>
    </source>
</evidence>
<protein>
    <submittedName>
        <fullName evidence="9">AI-2E family transporter</fullName>
    </submittedName>
</protein>
<dbReference type="GO" id="GO:0005886">
    <property type="term" value="C:plasma membrane"/>
    <property type="evidence" value="ECO:0007669"/>
    <property type="project" value="UniProtKB-SubCell"/>
</dbReference>
<organism evidence="9 10">
    <name type="scientific">Eubacterium maltosivorans</name>
    <dbReference type="NCBI Taxonomy" id="2041044"/>
    <lineage>
        <taxon>Bacteria</taxon>
        <taxon>Bacillati</taxon>
        <taxon>Bacillota</taxon>
        <taxon>Clostridia</taxon>
        <taxon>Eubacteriales</taxon>
        <taxon>Eubacteriaceae</taxon>
        <taxon>Eubacterium</taxon>
    </lineage>
</organism>
<keyword evidence="4" id="KW-1003">Cell membrane</keyword>
<accession>A0A4P9C7T2</accession>
<keyword evidence="3" id="KW-0813">Transport</keyword>
<keyword evidence="6 8" id="KW-1133">Transmembrane helix</keyword>
<feature type="transmembrane region" description="Helical" evidence="8">
    <location>
        <begin position="339"/>
        <end position="371"/>
    </location>
</feature>
<feature type="transmembrane region" description="Helical" evidence="8">
    <location>
        <begin position="249"/>
        <end position="268"/>
    </location>
</feature>
<proteinExistence type="inferred from homology"/>